<organism evidence="1 2">
    <name type="scientific">Coccidioides immitis RMSCC 2394</name>
    <dbReference type="NCBI Taxonomy" id="404692"/>
    <lineage>
        <taxon>Eukaryota</taxon>
        <taxon>Fungi</taxon>
        <taxon>Dikarya</taxon>
        <taxon>Ascomycota</taxon>
        <taxon>Pezizomycotina</taxon>
        <taxon>Eurotiomycetes</taxon>
        <taxon>Eurotiomycetidae</taxon>
        <taxon>Onygenales</taxon>
        <taxon>Onygenaceae</taxon>
        <taxon>Coccidioides</taxon>
    </lineage>
</organism>
<evidence type="ECO:0000313" key="1">
    <source>
        <dbReference type="EMBL" id="KMP01589.1"/>
    </source>
</evidence>
<name>A0A0J6Y3M5_COCIT</name>
<dbReference type="Proteomes" id="UP000054565">
    <property type="component" value="Unassembled WGS sequence"/>
</dbReference>
<accession>A0A0J6Y3M5</accession>
<evidence type="ECO:0000313" key="2">
    <source>
        <dbReference type="Proteomes" id="UP000054565"/>
    </source>
</evidence>
<dbReference type="EMBL" id="DS028093">
    <property type="protein sequence ID" value="KMP01589.1"/>
    <property type="molecule type" value="Genomic_DNA"/>
</dbReference>
<sequence>MKKQSTIPKLKPVAVSAFRDLLDMRILPDNLVVRPVYSMTIIPGLVFQLAFHSGPAICRLVGRFQPDWVIAQDIYGWDREASGKVTTGEGIPQSPMEPWILGQIPQPVEFPPELSVWWDSEPIPFRELAPNRLTAQSIHFKSRSLAVPSLLLGHIDVK</sequence>
<dbReference type="AlphaFoldDB" id="A0A0J6Y3M5"/>
<gene>
    <name evidence="1" type="ORF">CIRG_01728</name>
</gene>
<reference evidence="2" key="1">
    <citation type="journal article" date="2010" name="Genome Res.">
        <title>Population genomic sequencing of Coccidioides fungi reveals recent hybridization and transposon control.</title>
        <authorList>
            <person name="Neafsey D.E."/>
            <person name="Barker B.M."/>
            <person name="Sharpton T.J."/>
            <person name="Stajich J.E."/>
            <person name="Park D.J."/>
            <person name="Whiston E."/>
            <person name="Hung C.-Y."/>
            <person name="McMahan C."/>
            <person name="White J."/>
            <person name="Sykes S."/>
            <person name="Heiman D."/>
            <person name="Young S."/>
            <person name="Zeng Q."/>
            <person name="Abouelleil A."/>
            <person name="Aftuck L."/>
            <person name="Bessette D."/>
            <person name="Brown A."/>
            <person name="FitzGerald M."/>
            <person name="Lui A."/>
            <person name="Macdonald J.P."/>
            <person name="Priest M."/>
            <person name="Orbach M.J."/>
            <person name="Galgiani J.N."/>
            <person name="Kirkland T.N."/>
            <person name="Cole G.T."/>
            <person name="Birren B.W."/>
            <person name="Henn M.R."/>
            <person name="Taylor J.W."/>
            <person name="Rounsley S.D."/>
        </authorList>
    </citation>
    <scope>NUCLEOTIDE SEQUENCE [LARGE SCALE GENOMIC DNA]</scope>
    <source>
        <strain evidence="2">RMSCC 2394</strain>
    </source>
</reference>
<protein>
    <submittedName>
        <fullName evidence="1">Uncharacterized protein</fullName>
    </submittedName>
</protein>
<proteinExistence type="predicted"/>